<dbReference type="Proteomes" id="UP000297475">
    <property type="component" value="Unassembled WGS sequence"/>
</dbReference>
<evidence type="ECO:0000313" key="17">
    <source>
        <dbReference type="EMBL" id="TGG93878.1"/>
    </source>
</evidence>
<evidence type="ECO:0000256" key="1">
    <source>
        <dbReference type="ARBA" id="ARBA00000312"/>
    </source>
</evidence>
<keyword evidence="11 14" id="KW-0418">Kinase</keyword>
<feature type="active site" description="GMP-histidine intermediate" evidence="15">
    <location>
        <position position="49"/>
    </location>
</feature>
<dbReference type="GO" id="GO:0043752">
    <property type="term" value="F:adenosylcobinamide kinase activity"/>
    <property type="evidence" value="ECO:0007669"/>
    <property type="project" value="UniProtKB-EC"/>
</dbReference>
<proteinExistence type="inferred from homology"/>
<dbReference type="Pfam" id="PF02283">
    <property type="entry name" value="CobU"/>
    <property type="match status" value="1"/>
</dbReference>
<evidence type="ECO:0000256" key="16">
    <source>
        <dbReference type="PIRSR" id="PIRSR006135-2"/>
    </source>
</evidence>
<comment type="caution">
    <text evidence="17">The sequence shown here is derived from an EMBL/GenBank/DDBJ whole genome shotgun (WGS) entry which is preliminary data.</text>
</comment>
<dbReference type="InterPro" id="IPR003203">
    <property type="entry name" value="CobU/CobP"/>
</dbReference>
<dbReference type="RefSeq" id="WP_135482407.1">
    <property type="nucleotide sequence ID" value="NZ_SRMF01000002.1"/>
</dbReference>
<name>A0A4Z0WGH2_9GAMM</name>
<dbReference type="InterPro" id="IPR027417">
    <property type="entry name" value="P-loop_NTPase"/>
</dbReference>
<evidence type="ECO:0000256" key="15">
    <source>
        <dbReference type="PIRSR" id="PIRSR006135-1"/>
    </source>
</evidence>
<evidence type="ECO:0000256" key="10">
    <source>
        <dbReference type="ARBA" id="ARBA00022741"/>
    </source>
</evidence>
<dbReference type="NCBIfam" id="NF004469">
    <property type="entry name" value="PRK05800.1"/>
    <property type="match status" value="1"/>
</dbReference>
<dbReference type="AlphaFoldDB" id="A0A4Z0WGH2"/>
<evidence type="ECO:0000256" key="12">
    <source>
        <dbReference type="ARBA" id="ARBA00022840"/>
    </source>
</evidence>
<evidence type="ECO:0000256" key="6">
    <source>
        <dbReference type="ARBA" id="ARBA00005159"/>
    </source>
</evidence>
<evidence type="ECO:0000256" key="4">
    <source>
        <dbReference type="ARBA" id="ARBA00003889"/>
    </source>
</evidence>
<evidence type="ECO:0000256" key="9">
    <source>
        <dbReference type="ARBA" id="ARBA00022679"/>
    </source>
</evidence>
<evidence type="ECO:0000256" key="8">
    <source>
        <dbReference type="ARBA" id="ARBA00022573"/>
    </source>
</evidence>
<dbReference type="PANTHER" id="PTHR34848:SF1">
    <property type="entry name" value="BIFUNCTIONAL ADENOSYLCOBALAMIN BIOSYNTHESIS PROTEIN COBU"/>
    <property type="match status" value="1"/>
</dbReference>
<comment type="function">
    <text evidence="4 14">Catalyzes ATP-dependent phosphorylation of adenosylcobinamide and addition of GMP to adenosylcobinamide phosphate.</text>
</comment>
<gene>
    <name evidence="17" type="primary">cobU</name>
    <name evidence="17" type="ORF">E4656_06720</name>
</gene>
<dbReference type="GO" id="GO:0005524">
    <property type="term" value="F:ATP binding"/>
    <property type="evidence" value="ECO:0007669"/>
    <property type="project" value="UniProtKB-UniRule"/>
</dbReference>
<evidence type="ECO:0000256" key="2">
    <source>
        <dbReference type="ARBA" id="ARBA00000711"/>
    </source>
</evidence>
<dbReference type="EC" id="2.7.7.62" evidence="14"/>
<sequence length="169" mass="18487">MPVHLILGGARSGKSAYAETQALNGDDPLHYVATASARDSEMEARILQHQQDRSPRFTTHECELTLAEHLRALDQPGATLLVDCLTLWITNALLSGDGAWERERDALLTLLPELRANCLLVSNEVGQGVVPMGDLSRQFVDAAGRLHQDIADEADRVTWVVAGLPQKLK</sequence>
<dbReference type="PIRSF" id="PIRSF006135">
    <property type="entry name" value="CobU"/>
    <property type="match status" value="1"/>
</dbReference>
<evidence type="ECO:0000256" key="11">
    <source>
        <dbReference type="ARBA" id="ARBA00022777"/>
    </source>
</evidence>
<comment type="catalytic activity">
    <reaction evidence="1 14">
        <text>adenosylcob(III)inamide + ATP = adenosylcob(III)inamide phosphate + ADP + H(+)</text>
        <dbReference type="Rhea" id="RHEA:15769"/>
        <dbReference type="ChEBI" id="CHEBI:2480"/>
        <dbReference type="ChEBI" id="CHEBI:15378"/>
        <dbReference type="ChEBI" id="CHEBI:30616"/>
        <dbReference type="ChEBI" id="CHEBI:58502"/>
        <dbReference type="ChEBI" id="CHEBI:456216"/>
        <dbReference type="EC" id="2.7.1.156"/>
    </reaction>
</comment>
<keyword evidence="10 14" id="KW-0547">Nucleotide-binding</keyword>
<keyword evidence="17" id="KW-0548">Nucleotidyltransferase</keyword>
<comment type="catalytic activity">
    <reaction evidence="3">
        <text>adenosylcob(III)inamide + GTP = adenosylcob(III)inamide phosphate + GDP + H(+)</text>
        <dbReference type="Rhea" id="RHEA:15765"/>
        <dbReference type="ChEBI" id="CHEBI:2480"/>
        <dbReference type="ChEBI" id="CHEBI:15378"/>
        <dbReference type="ChEBI" id="CHEBI:37565"/>
        <dbReference type="ChEBI" id="CHEBI:58189"/>
        <dbReference type="ChEBI" id="CHEBI:58502"/>
        <dbReference type="EC" id="2.7.1.156"/>
    </reaction>
</comment>
<dbReference type="GO" id="GO:0008820">
    <property type="term" value="F:cobinamide phosphate guanylyltransferase activity"/>
    <property type="evidence" value="ECO:0007669"/>
    <property type="project" value="UniProtKB-UniRule"/>
</dbReference>
<keyword evidence="8 14" id="KW-0169">Cobalamin biosynthesis</keyword>
<comment type="pathway">
    <text evidence="6 14">Cofactor biosynthesis; adenosylcobalamin biosynthesis; adenosylcobalamin from cob(II)yrinate a,c-diamide: step 5/7.</text>
</comment>
<feature type="binding site" evidence="16">
    <location>
        <position position="61"/>
    </location>
    <ligand>
        <name>GTP</name>
        <dbReference type="ChEBI" id="CHEBI:37565"/>
    </ligand>
</feature>
<keyword evidence="18" id="KW-1185">Reference proteome</keyword>
<dbReference type="EMBL" id="SRMF01000002">
    <property type="protein sequence ID" value="TGG93878.1"/>
    <property type="molecule type" value="Genomic_DNA"/>
</dbReference>
<keyword evidence="12 14" id="KW-0067">ATP-binding</keyword>
<dbReference type="GO" id="GO:0005525">
    <property type="term" value="F:GTP binding"/>
    <property type="evidence" value="ECO:0007669"/>
    <property type="project" value="UniProtKB-UniRule"/>
</dbReference>
<comment type="similarity">
    <text evidence="7 14">Belongs to the CobU/CobP family.</text>
</comment>
<dbReference type="CDD" id="cd00544">
    <property type="entry name" value="CobU"/>
    <property type="match status" value="1"/>
</dbReference>
<evidence type="ECO:0000256" key="13">
    <source>
        <dbReference type="ARBA" id="ARBA00023134"/>
    </source>
</evidence>
<organism evidence="17 18">
    <name type="scientific">Natronospirillum operosum</name>
    <dbReference type="NCBI Taxonomy" id="2759953"/>
    <lineage>
        <taxon>Bacteria</taxon>
        <taxon>Pseudomonadati</taxon>
        <taxon>Pseudomonadota</taxon>
        <taxon>Gammaproteobacteria</taxon>
        <taxon>Oceanospirillales</taxon>
        <taxon>Natronospirillaceae</taxon>
        <taxon>Natronospirillum</taxon>
    </lineage>
</organism>
<keyword evidence="9 14" id="KW-0808">Transferase</keyword>
<dbReference type="GO" id="GO:0009236">
    <property type="term" value="P:cobalamin biosynthetic process"/>
    <property type="evidence" value="ECO:0007669"/>
    <property type="project" value="UniProtKB-UniRule"/>
</dbReference>
<evidence type="ECO:0000256" key="3">
    <source>
        <dbReference type="ARBA" id="ARBA00001522"/>
    </source>
</evidence>
<dbReference type="OrthoDB" id="9788370at2"/>
<evidence type="ECO:0000256" key="14">
    <source>
        <dbReference type="PIRNR" id="PIRNR006135"/>
    </source>
</evidence>
<feature type="binding site" evidence="16">
    <location>
        <begin position="33"/>
        <end position="35"/>
    </location>
    <ligand>
        <name>GTP</name>
        <dbReference type="ChEBI" id="CHEBI:37565"/>
    </ligand>
</feature>
<feature type="binding site" evidence="16">
    <location>
        <position position="83"/>
    </location>
    <ligand>
        <name>GTP</name>
        <dbReference type="ChEBI" id="CHEBI:37565"/>
    </ligand>
</feature>
<protein>
    <recommendedName>
        <fullName evidence="14">Bifunctional adenosylcobalamin biosynthesis protein</fullName>
        <ecNumber evidence="14">2.7.1.156</ecNumber>
        <ecNumber evidence="14">2.7.7.62</ecNumber>
    </recommendedName>
</protein>
<evidence type="ECO:0000313" key="18">
    <source>
        <dbReference type="Proteomes" id="UP000297475"/>
    </source>
</evidence>
<dbReference type="UniPathway" id="UPA00148">
    <property type="reaction ID" value="UER00236"/>
</dbReference>
<keyword evidence="13 14" id="KW-0342">GTP-binding</keyword>
<evidence type="ECO:0000256" key="5">
    <source>
        <dbReference type="ARBA" id="ARBA00004692"/>
    </source>
</evidence>
<dbReference type="PANTHER" id="PTHR34848">
    <property type="match status" value="1"/>
</dbReference>
<comment type="catalytic activity">
    <reaction evidence="2 14">
        <text>adenosylcob(III)inamide phosphate + GTP + H(+) = adenosylcob(III)inamide-GDP + diphosphate</text>
        <dbReference type="Rhea" id="RHEA:22712"/>
        <dbReference type="ChEBI" id="CHEBI:15378"/>
        <dbReference type="ChEBI" id="CHEBI:33019"/>
        <dbReference type="ChEBI" id="CHEBI:37565"/>
        <dbReference type="ChEBI" id="CHEBI:58502"/>
        <dbReference type="ChEBI" id="CHEBI:60487"/>
        <dbReference type="EC" id="2.7.7.62"/>
    </reaction>
</comment>
<dbReference type="Gene3D" id="3.40.50.300">
    <property type="entry name" value="P-loop containing nucleotide triphosphate hydrolases"/>
    <property type="match status" value="1"/>
</dbReference>
<reference evidence="17 18" key="1">
    <citation type="submission" date="2019-04" db="EMBL/GenBank/DDBJ databases">
        <title>Natronospirillum operosus gen. nov., sp. nov., a haloalkaliphilic satellite isolated from decaying biomass of laboratory culture of cyanobacterium Geitlerinema sp. and proposal of Natronospirillaceae fam. nov. and Saccharospirillaceae fam. nov.</title>
        <authorList>
            <person name="Kevbrin V."/>
            <person name="Boltyanskaya Y."/>
            <person name="Koziaeva V."/>
            <person name="Grouzdev D.S."/>
            <person name="Park M."/>
            <person name="Cho J."/>
        </authorList>
    </citation>
    <scope>NUCLEOTIDE SEQUENCE [LARGE SCALE GENOMIC DNA]</scope>
    <source>
        <strain evidence="17 18">G-116</strain>
    </source>
</reference>
<feature type="binding site" evidence="16">
    <location>
        <begin position="8"/>
        <end position="15"/>
    </location>
    <ligand>
        <name>GTP</name>
        <dbReference type="ChEBI" id="CHEBI:37565"/>
    </ligand>
</feature>
<evidence type="ECO:0000256" key="7">
    <source>
        <dbReference type="ARBA" id="ARBA00007490"/>
    </source>
</evidence>
<comment type="pathway">
    <text evidence="5 14">Cofactor biosynthesis; adenosylcobalamin biosynthesis; adenosylcobalamin from cob(II)yrinate a,c-diamide: step 6/7.</text>
</comment>
<dbReference type="SUPFAM" id="SSF52540">
    <property type="entry name" value="P-loop containing nucleoside triphosphate hydrolases"/>
    <property type="match status" value="1"/>
</dbReference>
<dbReference type="EC" id="2.7.1.156" evidence="14"/>
<accession>A0A4Z0WGH2</accession>